<comment type="caution">
    <text evidence="3">The sequence shown here is derived from an EMBL/GenBank/DDBJ whole genome shotgun (WGS) entry which is preliminary data.</text>
</comment>
<keyword evidence="4" id="KW-1185">Reference proteome</keyword>
<sequence length="216" mass="24661">MISFGSYQIPATRAAASRTRHTLCPQGDRQYPFARHDCSNVTTQELELLDEGIIQKLKLWMMERDERRLARDEQGSRVGELLPTCNEERRAAVRARQDQGVSLGNRARTRRAFLKDKQVSLVSSTSSRTTRVEASAIIKAHEHIGMLQRWCKKQDEVIKKLTETVNVLKEKLSCITKSNKGRITKQNRGANVKEKQAEEKNRRITTSNVFNGANRP</sequence>
<reference evidence="3" key="1">
    <citation type="submission" date="2020-01" db="EMBL/GenBank/DDBJ databases">
        <authorList>
            <person name="Mishra B."/>
        </authorList>
    </citation>
    <scope>NUCLEOTIDE SEQUENCE [LARGE SCALE GENOMIC DNA]</scope>
</reference>
<dbReference type="Proteomes" id="UP000467841">
    <property type="component" value="Unassembled WGS sequence"/>
</dbReference>
<evidence type="ECO:0000313" key="4">
    <source>
        <dbReference type="Proteomes" id="UP000467841"/>
    </source>
</evidence>
<feature type="domain" description="Arabidopsis retrotransposon Orf1 C-terminal" evidence="2">
    <location>
        <begin position="133"/>
        <end position="177"/>
    </location>
</feature>
<feature type="compositionally biased region" description="Polar residues" evidence="1">
    <location>
        <begin position="204"/>
        <end position="216"/>
    </location>
</feature>
<proteinExistence type="predicted"/>
<dbReference type="InterPro" id="IPR004312">
    <property type="entry name" value="ATHILA_Orf1_C"/>
</dbReference>
<dbReference type="Pfam" id="PF03078">
    <property type="entry name" value="ATHILA"/>
    <property type="match status" value="1"/>
</dbReference>
<evidence type="ECO:0000256" key="1">
    <source>
        <dbReference type="SAM" id="MobiDB-lite"/>
    </source>
</evidence>
<evidence type="ECO:0000313" key="3">
    <source>
        <dbReference type="EMBL" id="CAA7036421.1"/>
    </source>
</evidence>
<dbReference type="EMBL" id="CACVBM020001163">
    <property type="protein sequence ID" value="CAA7036421.1"/>
    <property type="molecule type" value="Genomic_DNA"/>
</dbReference>
<accession>A0A6D2JBJ1</accession>
<feature type="compositionally biased region" description="Basic and acidic residues" evidence="1">
    <location>
        <begin position="191"/>
        <end position="202"/>
    </location>
</feature>
<organism evidence="3 4">
    <name type="scientific">Microthlaspi erraticum</name>
    <dbReference type="NCBI Taxonomy" id="1685480"/>
    <lineage>
        <taxon>Eukaryota</taxon>
        <taxon>Viridiplantae</taxon>
        <taxon>Streptophyta</taxon>
        <taxon>Embryophyta</taxon>
        <taxon>Tracheophyta</taxon>
        <taxon>Spermatophyta</taxon>
        <taxon>Magnoliopsida</taxon>
        <taxon>eudicotyledons</taxon>
        <taxon>Gunneridae</taxon>
        <taxon>Pentapetalae</taxon>
        <taxon>rosids</taxon>
        <taxon>malvids</taxon>
        <taxon>Brassicales</taxon>
        <taxon>Brassicaceae</taxon>
        <taxon>Coluteocarpeae</taxon>
        <taxon>Microthlaspi</taxon>
    </lineage>
</organism>
<name>A0A6D2JBJ1_9BRAS</name>
<dbReference type="AlphaFoldDB" id="A0A6D2JBJ1"/>
<gene>
    <name evidence="3" type="ORF">MERR_LOCUS23656</name>
</gene>
<evidence type="ECO:0000259" key="2">
    <source>
        <dbReference type="Pfam" id="PF03078"/>
    </source>
</evidence>
<feature type="region of interest" description="Disordered" evidence="1">
    <location>
        <begin position="185"/>
        <end position="216"/>
    </location>
</feature>
<protein>
    <recommendedName>
        <fullName evidence="2">Arabidopsis retrotransposon Orf1 C-terminal domain-containing protein</fullName>
    </recommendedName>
</protein>